<keyword evidence="4" id="KW-0489">Methyltransferase</keyword>
<feature type="region of interest" description="Disordered" evidence="2">
    <location>
        <begin position="563"/>
        <end position="644"/>
    </location>
</feature>
<dbReference type="GO" id="GO:0003677">
    <property type="term" value="F:DNA binding"/>
    <property type="evidence" value="ECO:0007669"/>
    <property type="project" value="InterPro"/>
</dbReference>
<feature type="compositionally biased region" description="Basic and acidic residues" evidence="2">
    <location>
        <begin position="433"/>
        <end position="443"/>
    </location>
</feature>
<sequence length="644" mass="72355">MAFNRKQRLRDNIEAIRTAFLLDREQRTPTARERLLLERYCGFGGLKNILNPARELTDAVHWAKSDLELFAPTVELHRLLRENTKDETEYKRNMDAMKQSVLTAFYTPPEITGTIADVLHEHGIRPDRVLEPSAGVGAFVDAVLENRPDADIMAFEKDLMTGKILKHLHPGQKVRVQGFEKIEKPFMNHFDLAVSNIPFGDVAVFDPDFSGSKDPARLSAARTIHNYFFLKSLDAVREGGIVAFITSQGVLDAPTNAPIREYMMNHANLVGVARLPNNLFTDNAGTEVGSDLIILQKNSGKNGELYYNEKLFVQTEQTPIGTSVNGYVWSIGSLSHTDLIRSTDPYGKPAYKLLHCGDIAQLAEDLREHLKIELQQLDRKLYERHRLHPTKEESTAAEVQPAPKTEKVSPSVIAPVSVIEPVKGVEKPQAQPIEEKPEIEPRQPNHSSAVQLTLLDLWGMPIEEPVKKKKAAKKESKPKPMPSTPKPQVKVTPPVEAAKPINGNKEEKPENAEKPNDPDDIYATLDWETNPPINGFYETMMSLTAERRKALRLEAERHRQEQLKKMGIKETLNPAFAPSSDNMDKKPEQTEEIKQPETPAEVVPTSETVATSLFPELETEKPKEEVMDLSPRPFNGLLEPHQPP</sequence>
<dbReference type="GO" id="GO:0008170">
    <property type="term" value="F:N-methyltransferase activity"/>
    <property type="evidence" value="ECO:0007669"/>
    <property type="project" value="InterPro"/>
</dbReference>
<feature type="compositionally biased region" description="Low complexity" evidence="2">
    <location>
        <begin position="486"/>
        <end position="495"/>
    </location>
</feature>
<dbReference type="PANTHER" id="PTHR41313">
    <property type="entry name" value="ADENINE-SPECIFIC METHYLTRANSFERASE"/>
    <property type="match status" value="1"/>
</dbReference>
<dbReference type="InterPro" id="IPR029063">
    <property type="entry name" value="SAM-dependent_MTases_sf"/>
</dbReference>
<organism evidence="4 5">
    <name type="scientific">Bacteroides xylanisolvens SD CC 1b</name>
    <dbReference type="NCBI Taxonomy" id="702447"/>
    <lineage>
        <taxon>Bacteria</taxon>
        <taxon>Pseudomonadati</taxon>
        <taxon>Bacteroidota</taxon>
        <taxon>Bacteroidia</taxon>
        <taxon>Bacteroidales</taxon>
        <taxon>Bacteroidaceae</taxon>
        <taxon>Bacteroides</taxon>
    </lineage>
</organism>
<gene>
    <name evidence="4" type="ORF">BN890_48520</name>
</gene>
<comment type="caution">
    <text evidence="4">The sequence shown here is derived from an EMBL/GenBank/DDBJ whole genome shotgun (WGS) entry which is preliminary data.</text>
</comment>
<evidence type="ECO:0000256" key="1">
    <source>
        <dbReference type="ARBA" id="ARBA00006594"/>
    </source>
</evidence>
<dbReference type="Proteomes" id="UP000019380">
    <property type="component" value="Unassembled WGS sequence"/>
</dbReference>
<evidence type="ECO:0000313" key="5">
    <source>
        <dbReference type="Proteomes" id="UP000019380"/>
    </source>
</evidence>
<feature type="compositionally biased region" description="Basic and acidic residues" evidence="2">
    <location>
        <begin position="504"/>
        <end position="517"/>
    </location>
</feature>
<comment type="similarity">
    <text evidence="1">Belongs to the N(4)/N(6)-methyltransferase family.</text>
</comment>
<protein>
    <submittedName>
        <fullName evidence="4">DNA methylase</fullName>
    </submittedName>
</protein>
<feature type="region of interest" description="Disordered" evidence="2">
    <location>
        <begin position="423"/>
        <end position="446"/>
    </location>
</feature>
<dbReference type="EMBL" id="CBXG010000052">
    <property type="protein sequence ID" value="CDM07228.1"/>
    <property type="molecule type" value="Genomic_DNA"/>
</dbReference>
<evidence type="ECO:0000313" key="4">
    <source>
        <dbReference type="EMBL" id="CDM07228.1"/>
    </source>
</evidence>
<dbReference type="Pfam" id="PF02384">
    <property type="entry name" value="N6_Mtase"/>
    <property type="match status" value="1"/>
</dbReference>
<dbReference type="CDD" id="cd02440">
    <property type="entry name" value="AdoMet_MTases"/>
    <property type="match status" value="1"/>
</dbReference>
<accession>W6PBL0</accession>
<dbReference type="SUPFAM" id="SSF53335">
    <property type="entry name" value="S-adenosyl-L-methionine-dependent methyltransferases"/>
    <property type="match status" value="1"/>
</dbReference>
<proteinExistence type="inferred from homology"/>
<dbReference type="PANTHER" id="PTHR41313:SF1">
    <property type="entry name" value="DNA METHYLASE ADENINE-SPECIFIC DOMAIN-CONTAINING PROTEIN"/>
    <property type="match status" value="1"/>
</dbReference>
<reference evidence="4 5" key="1">
    <citation type="submission" date="2013-12" db="EMBL/GenBank/DDBJ databases">
        <title>Improved hybrid genome assemblies of Bacteroides xylanisolvens SD CC 1b and Bacteroides xylanisolvens SD CC 2a using Illumina and 454 Sequencing.</title>
        <authorList>
            <person name="Ramaraj T."/>
            <person name="Sundararajan A."/>
            <person name="Mudge J."/>
            <person name="Schilkey F.D."/>
            <person name="Delvecchio V."/>
            <person name="Donlon M."/>
            <person name="Ziemer C."/>
        </authorList>
    </citation>
    <scope>NUCLEOTIDE SEQUENCE [LARGE SCALE GENOMIC DNA]</scope>
</reference>
<keyword evidence="4" id="KW-0808">Transferase</keyword>
<name>W6PBL0_9BACE</name>
<feature type="region of interest" description="Disordered" evidence="2">
    <location>
        <begin position="388"/>
        <end position="408"/>
    </location>
</feature>
<feature type="region of interest" description="Disordered" evidence="2">
    <location>
        <begin position="467"/>
        <end position="532"/>
    </location>
</feature>
<dbReference type="GO" id="GO:0032259">
    <property type="term" value="P:methylation"/>
    <property type="evidence" value="ECO:0007669"/>
    <property type="project" value="UniProtKB-KW"/>
</dbReference>
<dbReference type="AlphaFoldDB" id="W6PBL0"/>
<evidence type="ECO:0000256" key="2">
    <source>
        <dbReference type="SAM" id="MobiDB-lite"/>
    </source>
</evidence>
<dbReference type="PRINTS" id="PR00507">
    <property type="entry name" value="N12N6MTFRASE"/>
</dbReference>
<dbReference type="InterPro" id="IPR052933">
    <property type="entry name" value="DNA_Protect_Modify"/>
</dbReference>
<feature type="domain" description="DNA methylase adenine-specific" evidence="3">
    <location>
        <begin position="104"/>
        <end position="304"/>
    </location>
</feature>
<feature type="compositionally biased region" description="Basic and acidic residues" evidence="2">
    <location>
        <begin position="582"/>
        <end position="595"/>
    </location>
</feature>
<dbReference type="InterPro" id="IPR003356">
    <property type="entry name" value="DNA_methylase_A-5"/>
</dbReference>
<evidence type="ECO:0000259" key="3">
    <source>
        <dbReference type="Pfam" id="PF02384"/>
    </source>
</evidence>
<dbReference type="Gene3D" id="3.40.50.150">
    <property type="entry name" value="Vaccinia Virus protein VP39"/>
    <property type="match status" value="1"/>
</dbReference>